<feature type="binding site" evidence="9">
    <location>
        <position position="121"/>
    </location>
    <ligand>
        <name>phosphoenolpyruvate</name>
        <dbReference type="ChEBI" id="CHEBI:58702"/>
    </ligand>
</feature>
<dbReference type="PANTHER" id="PTHR21090:SF5">
    <property type="entry name" value="PENTAFUNCTIONAL AROM POLYPEPTIDE"/>
    <property type="match status" value="1"/>
</dbReference>
<comment type="pathway">
    <text evidence="2 9">Metabolic intermediate biosynthesis; chorismate biosynthesis; chorismate from D-erythrose 4-phosphate and phosphoenolpyruvate: step 6/7.</text>
</comment>
<dbReference type="UniPathway" id="UPA00053">
    <property type="reaction ID" value="UER00089"/>
</dbReference>
<dbReference type="InterPro" id="IPR023193">
    <property type="entry name" value="EPSP_synthase_CS"/>
</dbReference>
<dbReference type="InterPro" id="IPR006264">
    <property type="entry name" value="EPSP_synthase"/>
</dbReference>
<dbReference type="SUPFAM" id="SSF55205">
    <property type="entry name" value="EPT/RTPC-like"/>
    <property type="match status" value="1"/>
</dbReference>
<dbReference type="HAMAP" id="MF_00210">
    <property type="entry name" value="EPSP_synth"/>
    <property type="match status" value="1"/>
</dbReference>
<feature type="binding site" evidence="9">
    <location>
        <position position="168"/>
    </location>
    <ligand>
        <name>3-phosphoshikimate</name>
        <dbReference type="ChEBI" id="CHEBI:145989"/>
    </ligand>
</feature>
<evidence type="ECO:0000313" key="11">
    <source>
        <dbReference type="EMBL" id="CBL25232.1"/>
    </source>
</evidence>
<keyword evidence="6 9" id="KW-0808">Transferase</keyword>
<feature type="binding site" evidence="9">
    <location>
        <position position="19"/>
    </location>
    <ligand>
        <name>3-phosphoshikimate</name>
        <dbReference type="ChEBI" id="CHEBI:145989"/>
    </ligand>
</feature>
<feature type="active site" description="Proton acceptor" evidence="9">
    <location>
        <position position="320"/>
    </location>
</feature>
<protein>
    <recommendedName>
        <fullName evidence="9">3-phosphoshikimate 1-carboxyvinyltransferase</fullName>
        <ecNumber evidence="9">2.5.1.19</ecNumber>
    </recommendedName>
    <alternativeName>
        <fullName evidence="9">5-enolpyruvylshikimate-3-phosphate synthase</fullName>
        <shortName evidence="9">EPSP synthase</shortName>
        <shortName evidence="9">EPSPS</shortName>
    </alternativeName>
</protein>
<evidence type="ECO:0000313" key="12">
    <source>
        <dbReference type="Proteomes" id="UP000008956"/>
    </source>
</evidence>
<evidence type="ECO:0000256" key="1">
    <source>
        <dbReference type="ARBA" id="ARBA00002174"/>
    </source>
</evidence>
<feature type="binding site" evidence="9">
    <location>
        <position position="19"/>
    </location>
    <ligand>
        <name>phosphoenolpyruvate</name>
        <dbReference type="ChEBI" id="CHEBI:58702"/>
    </ligand>
</feature>
<dbReference type="RefSeq" id="WP_015527872.1">
    <property type="nucleotide sequence ID" value="NC_021015.1"/>
</dbReference>
<reference evidence="11 12" key="1">
    <citation type="submission" date="2010-03" db="EMBL/GenBank/DDBJ databases">
        <title>The genome sequence of Ruminococcus torques L2-14.</title>
        <authorList>
            <consortium name="metaHIT consortium -- http://www.metahit.eu/"/>
            <person name="Pajon A."/>
            <person name="Turner K."/>
            <person name="Parkhill J."/>
            <person name="Duncan S."/>
            <person name="Flint H."/>
        </authorList>
    </citation>
    <scope>NUCLEOTIDE SEQUENCE [LARGE SCALE GENOMIC DNA]</scope>
    <source>
        <strain evidence="11 12">L2-14</strain>
    </source>
</reference>
<dbReference type="KEGG" id="rto:RTO_04720"/>
<dbReference type="AlphaFoldDB" id="D4M1X0"/>
<keyword evidence="4 9" id="KW-0963">Cytoplasm</keyword>
<dbReference type="FunFam" id="3.65.10.10:FF:000005">
    <property type="entry name" value="3-phosphoshikimate 1-carboxyvinyltransferase"/>
    <property type="match status" value="1"/>
</dbReference>
<dbReference type="GO" id="GO:0003866">
    <property type="term" value="F:3-phosphoshikimate 1-carboxyvinyltransferase activity"/>
    <property type="evidence" value="ECO:0007669"/>
    <property type="project" value="UniProtKB-UniRule"/>
</dbReference>
<dbReference type="NCBIfam" id="TIGR01356">
    <property type="entry name" value="aroA"/>
    <property type="match status" value="1"/>
</dbReference>
<dbReference type="InterPro" id="IPR036968">
    <property type="entry name" value="Enolpyruvate_Tfrase_sf"/>
</dbReference>
<dbReference type="CDD" id="cd01556">
    <property type="entry name" value="EPSP_synthase"/>
    <property type="match status" value="1"/>
</dbReference>
<dbReference type="STRING" id="33039.ERS852502_00475"/>
<dbReference type="PROSITE" id="PS00104">
    <property type="entry name" value="EPSP_SYNTHASE_1"/>
    <property type="match status" value="1"/>
</dbReference>
<dbReference type="EC" id="2.5.1.19" evidence="9"/>
<organism evidence="11 12">
    <name type="scientific">[Ruminococcus] torques L2-14</name>
    <dbReference type="NCBI Taxonomy" id="657313"/>
    <lineage>
        <taxon>Bacteria</taxon>
        <taxon>Bacillati</taxon>
        <taxon>Bacillota</taxon>
        <taxon>Clostridia</taxon>
        <taxon>Lachnospirales</taxon>
        <taxon>Lachnospiraceae</taxon>
        <taxon>Mediterraneibacter</taxon>
    </lineage>
</organism>
<dbReference type="GO" id="GO:0005737">
    <property type="term" value="C:cytoplasm"/>
    <property type="evidence" value="ECO:0007669"/>
    <property type="project" value="UniProtKB-SubCell"/>
</dbReference>
<evidence type="ECO:0000259" key="10">
    <source>
        <dbReference type="Pfam" id="PF00275"/>
    </source>
</evidence>
<dbReference type="Pfam" id="PF00275">
    <property type="entry name" value="EPSP_synthase"/>
    <property type="match status" value="1"/>
</dbReference>
<comment type="function">
    <text evidence="1 9">Catalyzes the transfer of the enolpyruvyl moiety of phosphoenolpyruvate (PEP) to the 5-hydroxyl of shikimate-3-phosphate (S3P) to produce enolpyruvyl shikimate-3-phosphate and inorganic phosphate.</text>
</comment>
<comment type="catalytic activity">
    <reaction evidence="8">
        <text>3-phosphoshikimate + phosphoenolpyruvate = 5-O-(1-carboxyvinyl)-3-phosphoshikimate + phosphate</text>
        <dbReference type="Rhea" id="RHEA:21256"/>
        <dbReference type="ChEBI" id="CHEBI:43474"/>
        <dbReference type="ChEBI" id="CHEBI:57701"/>
        <dbReference type="ChEBI" id="CHEBI:58702"/>
        <dbReference type="ChEBI" id="CHEBI:145989"/>
        <dbReference type="EC" id="2.5.1.19"/>
    </reaction>
    <physiologicalReaction direction="left-to-right" evidence="8">
        <dbReference type="Rhea" id="RHEA:21257"/>
    </physiologicalReaction>
</comment>
<feature type="binding site" evidence="9">
    <location>
        <position position="351"/>
    </location>
    <ligand>
        <name>phosphoenolpyruvate</name>
        <dbReference type="ChEBI" id="CHEBI:58702"/>
    </ligand>
</feature>
<name>D4M1X0_9FIRM</name>
<feature type="binding site" evidence="9">
    <location>
        <position position="168"/>
    </location>
    <ligand>
        <name>phosphoenolpyruvate</name>
        <dbReference type="ChEBI" id="CHEBI:58702"/>
    </ligand>
</feature>
<evidence type="ECO:0000256" key="8">
    <source>
        <dbReference type="ARBA" id="ARBA00044633"/>
    </source>
</evidence>
<feature type="binding site" evidence="9">
    <location>
        <position position="24"/>
    </location>
    <ligand>
        <name>3-phosphoshikimate</name>
        <dbReference type="ChEBI" id="CHEBI:145989"/>
    </ligand>
</feature>
<keyword evidence="7 9" id="KW-0057">Aromatic amino acid biosynthesis</keyword>
<feature type="binding site" evidence="9">
    <location>
        <position position="20"/>
    </location>
    <ligand>
        <name>3-phosphoshikimate</name>
        <dbReference type="ChEBI" id="CHEBI:145989"/>
    </ligand>
</feature>
<evidence type="ECO:0000256" key="2">
    <source>
        <dbReference type="ARBA" id="ARBA00004811"/>
    </source>
</evidence>
<reference evidence="11 12" key="2">
    <citation type="submission" date="2010-03" db="EMBL/GenBank/DDBJ databases">
        <authorList>
            <person name="Pajon A."/>
        </authorList>
    </citation>
    <scope>NUCLEOTIDE SEQUENCE [LARGE SCALE GENOMIC DNA]</scope>
    <source>
        <strain evidence="11 12">L2-14</strain>
    </source>
</reference>
<evidence type="ECO:0000256" key="5">
    <source>
        <dbReference type="ARBA" id="ARBA00022605"/>
    </source>
</evidence>
<dbReference type="InterPro" id="IPR001986">
    <property type="entry name" value="Enolpyruvate_Tfrase_dom"/>
</dbReference>
<dbReference type="PIRSF" id="PIRSF000505">
    <property type="entry name" value="EPSPS"/>
    <property type="match status" value="1"/>
</dbReference>
<evidence type="ECO:0000256" key="7">
    <source>
        <dbReference type="ARBA" id="ARBA00023141"/>
    </source>
</evidence>
<dbReference type="GO" id="GO:0009423">
    <property type="term" value="P:chorismate biosynthetic process"/>
    <property type="evidence" value="ECO:0007669"/>
    <property type="project" value="UniProtKB-UniRule"/>
</dbReference>
<feature type="domain" description="Enolpyruvate transferase" evidence="10">
    <location>
        <begin position="7"/>
        <end position="427"/>
    </location>
</feature>
<dbReference type="FunFam" id="3.65.10.10:FF:000006">
    <property type="entry name" value="3-phosphoshikimate 1-carboxyvinyltransferase"/>
    <property type="match status" value="1"/>
</dbReference>
<dbReference type="GO" id="GO:0008652">
    <property type="term" value="P:amino acid biosynthetic process"/>
    <property type="evidence" value="ECO:0007669"/>
    <property type="project" value="UniProtKB-KW"/>
</dbReference>
<comment type="caution">
    <text evidence="9">Lacks conserved residue(s) required for the propagation of feature annotation.</text>
</comment>
<dbReference type="Gene3D" id="3.65.10.10">
    <property type="entry name" value="Enolpyruvate transferase domain"/>
    <property type="match status" value="2"/>
</dbReference>
<comment type="similarity">
    <text evidence="3 9">Belongs to the EPSP synthase family.</text>
</comment>
<feature type="binding site" evidence="9">
    <location>
        <position position="393"/>
    </location>
    <ligand>
        <name>phosphoenolpyruvate</name>
        <dbReference type="ChEBI" id="CHEBI:58702"/>
    </ligand>
</feature>
<evidence type="ECO:0000256" key="3">
    <source>
        <dbReference type="ARBA" id="ARBA00009948"/>
    </source>
</evidence>
<evidence type="ECO:0000256" key="6">
    <source>
        <dbReference type="ARBA" id="ARBA00022679"/>
    </source>
</evidence>
<comment type="subcellular location">
    <subcellularLocation>
        <location evidence="9">Cytoplasm</location>
    </subcellularLocation>
</comment>
<dbReference type="EMBL" id="FP929055">
    <property type="protein sequence ID" value="CBL25232.1"/>
    <property type="molecule type" value="Genomic_DNA"/>
</dbReference>
<gene>
    <name evidence="9" type="primary">aroA</name>
    <name evidence="11" type="ORF">RTO_04720</name>
</gene>
<dbReference type="PANTHER" id="PTHR21090">
    <property type="entry name" value="AROM/DEHYDROQUINATE SYNTHASE"/>
    <property type="match status" value="1"/>
</dbReference>
<keyword evidence="5 9" id="KW-0028">Amino-acid biosynthesis</keyword>
<feature type="binding site" evidence="9">
    <location>
        <position position="93"/>
    </location>
    <ligand>
        <name>phosphoenolpyruvate</name>
        <dbReference type="ChEBI" id="CHEBI:58702"/>
    </ligand>
</feature>
<dbReference type="PATRIC" id="fig|657313.3.peg.155"/>
<feature type="binding site" evidence="9">
    <location>
        <position position="320"/>
    </location>
    <ligand>
        <name>3-phosphoshikimate</name>
        <dbReference type="ChEBI" id="CHEBI:145989"/>
    </ligand>
</feature>
<dbReference type="InterPro" id="IPR013792">
    <property type="entry name" value="RNA3'P_cycl/enolpyr_Trfase_a/b"/>
</dbReference>
<feature type="binding site" evidence="9">
    <location>
        <position position="166"/>
    </location>
    <ligand>
        <name>3-phosphoshikimate</name>
        <dbReference type="ChEBI" id="CHEBI:145989"/>
    </ligand>
</feature>
<evidence type="ECO:0000256" key="9">
    <source>
        <dbReference type="HAMAP-Rule" id="MF_00210"/>
    </source>
</evidence>
<dbReference type="GO" id="GO:0009073">
    <property type="term" value="P:aromatic amino acid family biosynthetic process"/>
    <property type="evidence" value="ECO:0007669"/>
    <property type="project" value="UniProtKB-KW"/>
</dbReference>
<evidence type="ECO:0000256" key="4">
    <source>
        <dbReference type="ARBA" id="ARBA00022490"/>
    </source>
</evidence>
<comment type="subunit">
    <text evidence="9">Monomer.</text>
</comment>
<dbReference type="Proteomes" id="UP000008956">
    <property type="component" value="Chromosome"/>
</dbReference>
<sequence length="432" mass="46128">MELCNITGLKGKVTIPGDKSISHRCIMFGSIANGTTQIHNFLSGADCLATIRCFRELGIEIEVESDYSSVIVHGKGLHGLSAPEKILDVGNSGTTTRLISGILAGQPFDSKLSGDESLNSRPMKRIIEPLAQMGAHISSILRNGCAPLYITPAQLHGIHYDSPVASAQVKSCLLLAGLYADGETSVTEPSLSRNHTELMLKEFGADIHSTFEIGSSKATAIIRPCEELYGQEITVPGDISSAAYFIAAGLIVPDSEILVENVGINPTRAGILRVCEDMGGDITLLNERTEGGERIADVLVRTSRLHGTTIEGDIIPTLIDEIPVIAVMAAMAEGTTIIKDAAELKVKETDRIETVTDNLKAMGCDVTPTEDGMIINGGRPLHGASIHTLLDHRIAMAFSIAALVAEGTTKILDSKCVDVSYPTFYDTFEQLL</sequence>
<feature type="binding site" evidence="9">
    <location>
        <position position="347"/>
    </location>
    <ligand>
        <name>3-phosphoshikimate</name>
        <dbReference type="ChEBI" id="CHEBI:145989"/>
    </ligand>
</feature>
<proteinExistence type="inferred from homology"/>
<dbReference type="PROSITE" id="PS00885">
    <property type="entry name" value="EPSP_SYNTHASE_2"/>
    <property type="match status" value="1"/>
</dbReference>
<accession>D4M1X0</accession>
<dbReference type="HOGENOM" id="CLU_024321_0_1_9"/>